<feature type="region of interest" description="Disordered" evidence="1">
    <location>
        <begin position="1"/>
        <end position="35"/>
    </location>
</feature>
<evidence type="ECO:0000313" key="3">
    <source>
        <dbReference type="EMBL" id="KAJ5121086.1"/>
    </source>
</evidence>
<comment type="caution">
    <text evidence="3">The sequence shown here is derived from an EMBL/GenBank/DDBJ whole genome shotgun (WGS) entry which is preliminary data.</text>
</comment>
<name>A0A9W9KU55_9EURO</name>
<feature type="region of interest" description="Disordered" evidence="1">
    <location>
        <begin position="286"/>
        <end position="348"/>
    </location>
</feature>
<dbReference type="Proteomes" id="UP001149079">
    <property type="component" value="Unassembled WGS sequence"/>
</dbReference>
<protein>
    <submittedName>
        <fullName evidence="3">Uncharacterized protein</fullName>
    </submittedName>
</protein>
<dbReference type="GeneID" id="81408961"/>
<dbReference type="AlphaFoldDB" id="A0A9W9KU55"/>
<keyword evidence="4" id="KW-1185">Reference proteome</keyword>
<accession>A0A9W9KU55</accession>
<keyword evidence="2" id="KW-0812">Transmembrane</keyword>
<feature type="compositionally biased region" description="Low complexity" evidence="1">
    <location>
        <begin position="1"/>
        <end position="13"/>
    </location>
</feature>
<sequence>MDDQGLPLPRALPARPPTSPEYAPRDLPDDSEAESVYEDCAETLEDSNVPDQDSISDKSKGVTELQPNIEFNMGLQNSGLTQNGATISASGNRLVMVSEQENHLLIPEYPAVSQSGILHRIHLSKSPLGTDPTKANALKAFATLSSNTLEYGIVNIDAMEFITASQLILILSLLVNNMIGLILISLGSFVKRQQSQFLNPAKLQLKPLVFNQAIRILAAILCVTDEGLVNAVVNKLLRSVVQQIHEPSSRHFVDNEAIGRKQSVLAASLKAKRHVNDMVEKTKLAAEEGGHSTWKPADAISRVVEPSQGKNKRNRASAERLSGTQSVQPFCSGSYPHSTRPQSIQPPSTELAELIKEEERLRVQIRLAKRRRVIEELQRELDSLS</sequence>
<dbReference type="OrthoDB" id="4526548at2759"/>
<dbReference type="EMBL" id="JAPQKL010000007">
    <property type="protein sequence ID" value="KAJ5121086.1"/>
    <property type="molecule type" value="Genomic_DNA"/>
</dbReference>
<evidence type="ECO:0000256" key="2">
    <source>
        <dbReference type="SAM" id="Phobius"/>
    </source>
</evidence>
<reference evidence="3" key="1">
    <citation type="submission" date="2022-11" db="EMBL/GenBank/DDBJ databases">
        <authorList>
            <person name="Petersen C."/>
        </authorList>
    </citation>
    <scope>NUCLEOTIDE SEQUENCE</scope>
    <source>
        <strain evidence="3">IBT 22155</strain>
    </source>
</reference>
<feature type="transmembrane region" description="Helical" evidence="2">
    <location>
        <begin position="167"/>
        <end position="190"/>
    </location>
</feature>
<dbReference type="RefSeq" id="XP_056517590.1">
    <property type="nucleotide sequence ID" value="XM_056669791.1"/>
</dbReference>
<evidence type="ECO:0000313" key="4">
    <source>
        <dbReference type="Proteomes" id="UP001149079"/>
    </source>
</evidence>
<proteinExistence type="predicted"/>
<evidence type="ECO:0000256" key="1">
    <source>
        <dbReference type="SAM" id="MobiDB-lite"/>
    </source>
</evidence>
<keyword evidence="2" id="KW-1133">Transmembrane helix</keyword>
<feature type="compositionally biased region" description="Polar residues" evidence="1">
    <location>
        <begin position="322"/>
        <end position="348"/>
    </location>
</feature>
<organism evidence="3 4">
    <name type="scientific">Penicillium bovifimosum</name>
    <dbReference type="NCBI Taxonomy" id="126998"/>
    <lineage>
        <taxon>Eukaryota</taxon>
        <taxon>Fungi</taxon>
        <taxon>Dikarya</taxon>
        <taxon>Ascomycota</taxon>
        <taxon>Pezizomycotina</taxon>
        <taxon>Eurotiomycetes</taxon>
        <taxon>Eurotiomycetidae</taxon>
        <taxon>Eurotiales</taxon>
        <taxon>Aspergillaceae</taxon>
        <taxon>Penicillium</taxon>
    </lineage>
</organism>
<keyword evidence="2" id="KW-0472">Membrane</keyword>
<reference evidence="3" key="2">
    <citation type="journal article" date="2023" name="IMA Fungus">
        <title>Comparative genomic study of the Penicillium genus elucidates a diverse pangenome and 15 lateral gene transfer events.</title>
        <authorList>
            <person name="Petersen C."/>
            <person name="Sorensen T."/>
            <person name="Nielsen M.R."/>
            <person name="Sondergaard T.E."/>
            <person name="Sorensen J.L."/>
            <person name="Fitzpatrick D.A."/>
            <person name="Frisvad J.C."/>
            <person name="Nielsen K.L."/>
        </authorList>
    </citation>
    <scope>NUCLEOTIDE SEQUENCE</scope>
    <source>
        <strain evidence="3">IBT 22155</strain>
    </source>
</reference>
<gene>
    <name evidence="3" type="ORF">N7515_009047</name>
</gene>